<dbReference type="AlphaFoldDB" id="K9UP65"/>
<reference evidence="1 2" key="1">
    <citation type="submission" date="2012-05" db="EMBL/GenBank/DDBJ databases">
        <title>Finished chromosome of genome of Chamaesiphon sp. PCC 6605.</title>
        <authorList>
            <consortium name="US DOE Joint Genome Institute"/>
            <person name="Gugger M."/>
            <person name="Coursin T."/>
            <person name="Rippka R."/>
            <person name="Tandeau De Marsac N."/>
            <person name="Huntemann M."/>
            <person name="Wei C.-L."/>
            <person name="Han J."/>
            <person name="Detter J.C."/>
            <person name="Han C."/>
            <person name="Tapia R."/>
            <person name="Chen A."/>
            <person name="Kyrpides N."/>
            <person name="Mavromatis K."/>
            <person name="Markowitz V."/>
            <person name="Szeto E."/>
            <person name="Ivanova N."/>
            <person name="Pagani I."/>
            <person name="Pati A."/>
            <person name="Goodwin L."/>
            <person name="Nordberg H.P."/>
            <person name="Cantor M.N."/>
            <person name="Hua S.X."/>
            <person name="Woyke T."/>
            <person name="Kerfeld C.A."/>
        </authorList>
    </citation>
    <scope>NUCLEOTIDE SEQUENCE [LARGE SCALE GENOMIC DNA]</scope>
    <source>
        <strain evidence="2">ATCC 27169 / PCC 6605</strain>
    </source>
</reference>
<evidence type="ECO:0000313" key="1">
    <source>
        <dbReference type="EMBL" id="AFY96221.1"/>
    </source>
</evidence>
<sequence>MIECSNVRLSKQKALENEINFYIVRKIAQEFRTG</sequence>
<dbReference type="EMBL" id="CP003600">
    <property type="protein sequence ID" value="AFY96221.1"/>
    <property type="molecule type" value="Genomic_DNA"/>
</dbReference>
<dbReference type="KEGG" id="cmp:Cha6605_5334"/>
<evidence type="ECO:0000313" key="2">
    <source>
        <dbReference type="Proteomes" id="UP000010366"/>
    </source>
</evidence>
<accession>K9UP65</accession>
<proteinExistence type="predicted"/>
<keyword evidence="2" id="KW-1185">Reference proteome</keyword>
<name>K9UP65_CHAP6</name>
<protein>
    <submittedName>
        <fullName evidence="1">Uncharacterized protein</fullName>
    </submittedName>
</protein>
<dbReference type="HOGENOM" id="CLU_3372813_0_0_3"/>
<gene>
    <name evidence="1" type="ORF">Cha6605_5334</name>
</gene>
<organism evidence="1 2">
    <name type="scientific">Chamaesiphon minutus (strain ATCC 27169 / PCC 6605)</name>
    <dbReference type="NCBI Taxonomy" id="1173020"/>
    <lineage>
        <taxon>Bacteria</taxon>
        <taxon>Bacillati</taxon>
        <taxon>Cyanobacteriota</taxon>
        <taxon>Cyanophyceae</taxon>
        <taxon>Gomontiellales</taxon>
        <taxon>Chamaesiphonaceae</taxon>
        <taxon>Chamaesiphon</taxon>
    </lineage>
</organism>
<dbReference type="Proteomes" id="UP000010366">
    <property type="component" value="Chromosome"/>
</dbReference>